<organism evidence="2 3">
    <name type="scientific">Streptomyces phage Mojorita</name>
    <dbReference type="NCBI Taxonomy" id="1920309"/>
    <lineage>
        <taxon>Viruses</taxon>
        <taxon>Duplodnaviria</taxon>
        <taxon>Heunggongvirae</taxon>
        <taxon>Uroviricota</taxon>
        <taxon>Caudoviricetes</taxon>
        <taxon>Picardvirus</taxon>
        <taxon>Picardvirus picard</taxon>
    </lineage>
</organism>
<evidence type="ECO:0000256" key="1">
    <source>
        <dbReference type="SAM" id="MobiDB-lite"/>
    </source>
</evidence>
<evidence type="ECO:0000313" key="2">
    <source>
        <dbReference type="EMBL" id="APD18676.1"/>
    </source>
</evidence>
<sequence>MQDQGTHPAPRAAQAINGARRARTRDQFVDVVARQLHEIEPGTVRVRTVPVLVDDRRRTWVELVDSTGRPLATNAAACRAARDLLRRAFPAADWSRPRTYIAATGELAVDSLAAPAESGIDTAPAVTA</sequence>
<gene>
    <name evidence="2" type="ORF">SEA_MOJORITA_35</name>
</gene>
<evidence type="ECO:0000313" key="3">
    <source>
        <dbReference type="Proteomes" id="UP000223242"/>
    </source>
</evidence>
<protein>
    <submittedName>
        <fullName evidence="2">Uncharacterized protein</fullName>
    </submittedName>
</protein>
<accession>A0A1J0MCL4</accession>
<proteinExistence type="predicted"/>
<feature type="region of interest" description="Disordered" evidence="1">
    <location>
        <begin position="1"/>
        <end position="23"/>
    </location>
</feature>
<reference evidence="3" key="1">
    <citation type="submission" date="2016-11" db="EMBL/GenBank/DDBJ databases">
        <authorList>
            <person name="Jaros S."/>
            <person name="Januszkiewicz K."/>
            <person name="Wedrychowicz H."/>
        </authorList>
    </citation>
    <scope>NUCLEOTIDE SEQUENCE [LARGE SCALE GENOMIC DNA]</scope>
</reference>
<dbReference type="EMBL" id="KY092482">
    <property type="protein sequence ID" value="APD18676.1"/>
    <property type="molecule type" value="Genomic_DNA"/>
</dbReference>
<name>A0A1J0MCL4_9CAUD</name>
<dbReference type="Proteomes" id="UP000223242">
    <property type="component" value="Segment"/>
</dbReference>